<proteinExistence type="predicted"/>
<evidence type="ECO:0000259" key="1">
    <source>
        <dbReference type="Pfam" id="PF08242"/>
    </source>
</evidence>
<gene>
    <name evidence="2" type="ORF">SAMN02927914_02730</name>
</gene>
<dbReference type="EMBL" id="FMXM01000007">
    <property type="protein sequence ID" value="SDA75361.1"/>
    <property type="molecule type" value="Genomic_DNA"/>
</dbReference>
<accession>A0A1G5XY61</accession>
<dbReference type="AlphaFoldDB" id="A0A1G5XY61"/>
<dbReference type="Pfam" id="PF08242">
    <property type="entry name" value="Methyltransf_12"/>
    <property type="match status" value="1"/>
</dbReference>
<dbReference type="InterPro" id="IPR029063">
    <property type="entry name" value="SAM-dependent_MTases_sf"/>
</dbReference>
<reference evidence="2 3" key="1">
    <citation type="submission" date="2016-10" db="EMBL/GenBank/DDBJ databases">
        <authorList>
            <person name="de Groot N.N."/>
        </authorList>
    </citation>
    <scope>NUCLEOTIDE SEQUENCE [LARGE SCALE GENOMIC DNA]</scope>
    <source>
        <strain evidence="2 3">CGMCC 1.12097</strain>
    </source>
</reference>
<evidence type="ECO:0000313" key="2">
    <source>
        <dbReference type="EMBL" id="SDA75361.1"/>
    </source>
</evidence>
<dbReference type="RefSeq" id="WP_091578349.1">
    <property type="nucleotide sequence ID" value="NZ_FMXM01000007.1"/>
</dbReference>
<keyword evidence="2" id="KW-0808">Transferase</keyword>
<dbReference type="CDD" id="cd02440">
    <property type="entry name" value="AdoMet_MTases"/>
    <property type="match status" value="1"/>
</dbReference>
<dbReference type="STRING" id="1165689.SAMN02927914_02730"/>
<keyword evidence="2" id="KW-0489">Methyltransferase</keyword>
<dbReference type="OrthoDB" id="9804312at2"/>
<dbReference type="SUPFAM" id="SSF53335">
    <property type="entry name" value="S-adenosyl-L-methionine-dependent methyltransferases"/>
    <property type="match status" value="1"/>
</dbReference>
<dbReference type="GO" id="GO:0010420">
    <property type="term" value="F:polyprenyldihydroxybenzoate methyltransferase activity"/>
    <property type="evidence" value="ECO:0007669"/>
    <property type="project" value="TreeGrafter"/>
</dbReference>
<evidence type="ECO:0000313" key="3">
    <source>
        <dbReference type="Proteomes" id="UP000198588"/>
    </source>
</evidence>
<feature type="domain" description="Methyltransferase type 12" evidence="1">
    <location>
        <begin position="55"/>
        <end position="142"/>
    </location>
</feature>
<sequence length="202" mass="22315">MDELSQALAKSRQTISAYEDYAERYDAIVRHVPNDREQASLKRLVAIAGTAGRILEVGSGAGYDADFLEGLGVMVRRTDATKRFLELQAARGKHGELLDLLTDDLGGPYDAVLALAVLIHVPRDQTDQVLARIARSLRPGGAFLVSMRNGDGETGGKYHTVYWRRDDFAARLEAAGLVLLRDDFNVGRNNEEWNTFLAIRPS</sequence>
<organism evidence="2 3">
    <name type="scientific">Mesorhizobium qingshengii</name>
    <dbReference type="NCBI Taxonomy" id="1165689"/>
    <lineage>
        <taxon>Bacteria</taxon>
        <taxon>Pseudomonadati</taxon>
        <taxon>Pseudomonadota</taxon>
        <taxon>Alphaproteobacteria</taxon>
        <taxon>Hyphomicrobiales</taxon>
        <taxon>Phyllobacteriaceae</taxon>
        <taxon>Mesorhizobium</taxon>
    </lineage>
</organism>
<dbReference type="InterPro" id="IPR013217">
    <property type="entry name" value="Methyltransf_12"/>
</dbReference>
<dbReference type="Gene3D" id="3.40.50.150">
    <property type="entry name" value="Vaccinia Virus protein VP39"/>
    <property type="match status" value="1"/>
</dbReference>
<dbReference type="Proteomes" id="UP000198588">
    <property type="component" value="Unassembled WGS sequence"/>
</dbReference>
<dbReference type="PANTHER" id="PTHR43464:SF23">
    <property type="entry name" value="JUVENILE HORMONE ACID O-METHYLTRANSFERASE"/>
    <property type="match status" value="1"/>
</dbReference>
<dbReference type="GO" id="GO:0032259">
    <property type="term" value="P:methylation"/>
    <property type="evidence" value="ECO:0007669"/>
    <property type="project" value="UniProtKB-KW"/>
</dbReference>
<dbReference type="PANTHER" id="PTHR43464">
    <property type="entry name" value="METHYLTRANSFERASE"/>
    <property type="match status" value="1"/>
</dbReference>
<name>A0A1G5XY61_9HYPH</name>
<protein>
    <submittedName>
        <fullName evidence="2">Methyltransferase domain-containing protein</fullName>
    </submittedName>
</protein>